<organism evidence="3 4">
    <name type="scientific">Williamsia sterculiae</name>
    <dbReference type="NCBI Taxonomy" id="1344003"/>
    <lineage>
        <taxon>Bacteria</taxon>
        <taxon>Bacillati</taxon>
        <taxon>Actinomycetota</taxon>
        <taxon>Actinomycetes</taxon>
        <taxon>Mycobacteriales</taxon>
        <taxon>Nocardiaceae</taxon>
        <taxon>Williamsia</taxon>
    </lineage>
</organism>
<sequence length="288" mass="29225">MGAFRLGSVTGPTGVGIAYRVSSGPADRPALLLIHGWAQSQRCWGDALLDRLAADRTVIAMDMRGHGASSAPPGDTARGEGFDEAAFASDVRAVLDAEAGPAGAILAGWSYGGLVACDHLAVHGTDGIAGLVLIGAITSLGRGLRGGTIGSAMRAALPDALSDDPRTAVRALGSFGTALVPAHAEGLGATRQLLFGTSLATPPAVRAGVFARTVDHDAVLSSLPVPVLIVHGEDDTVVDVAAGRHAESLLPTVTAHYWSGEGHAPFLTDPDRFAGEFEAYAAEAVVPA</sequence>
<dbReference type="OrthoDB" id="9785847at2"/>
<evidence type="ECO:0000256" key="1">
    <source>
        <dbReference type="ARBA" id="ARBA00022801"/>
    </source>
</evidence>
<dbReference type="RefSeq" id="WP_076475961.1">
    <property type="nucleotide sequence ID" value="NZ_FTNT01000001.1"/>
</dbReference>
<dbReference type="PANTHER" id="PTHR43798:SF31">
    <property type="entry name" value="AB HYDROLASE SUPERFAMILY PROTEIN YCLE"/>
    <property type="match status" value="1"/>
</dbReference>
<gene>
    <name evidence="3" type="ORF">SAMN05445060_0385</name>
</gene>
<dbReference type="Proteomes" id="UP000186218">
    <property type="component" value="Unassembled WGS sequence"/>
</dbReference>
<dbReference type="GO" id="GO:0004601">
    <property type="term" value="F:peroxidase activity"/>
    <property type="evidence" value="ECO:0007669"/>
    <property type="project" value="UniProtKB-KW"/>
</dbReference>
<protein>
    <submittedName>
        <fullName evidence="3">Non-heme chloroperoxidase</fullName>
    </submittedName>
</protein>
<evidence type="ECO:0000313" key="4">
    <source>
        <dbReference type="Proteomes" id="UP000186218"/>
    </source>
</evidence>
<dbReference type="AlphaFoldDB" id="A0A1N7CVA7"/>
<keyword evidence="1" id="KW-0378">Hydrolase</keyword>
<dbReference type="Gene3D" id="3.40.50.1820">
    <property type="entry name" value="alpha/beta hydrolase"/>
    <property type="match status" value="1"/>
</dbReference>
<dbReference type="GO" id="GO:0016787">
    <property type="term" value="F:hydrolase activity"/>
    <property type="evidence" value="ECO:0007669"/>
    <property type="project" value="UniProtKB-KW"/>
</dbReference>
<dbReference type="SUPFAM" id="SSF53474">
    <property type="entry name" value="alpha/beta-Hydrolases"/>
    <property type="match status" value="1"/>
</dbReference>
<dbReference type="InterPro" id="IPR029058">
    <property type="entry name" value="AB_hydrolase_fold"/>
</dbReference>
<evidence type="ECO:0000259" key="2">
    <source>
        <dbReference type="Pfam" id="PF12697"/>
    </source>
</evidence>
<dbReference type="PRINTS" id="PR00111">
    <property type="entry name" value="ABHYDROLASE"/>
</dbReference>
<feature type="domain" description="AB hydrolase-1" evidence="2">
    <location>
        <begin position="31"/>
        <end position="274"/>
    </location>
</feature>
<accession>A0A1N7CVA7</accession>
<dbReference type="PANTHER" id="PTHR43798">
    <property type="entry name" value="MONOACYLGLYCEROL LIPASE"/>
    <property type="match status" value="1"/>
</dbReference>
<proteinExistence type="predicted"/>
<keyword evidence="4" id="KW-1185">Reference proteome</keyword>
<name>A0A1N7CVA7_9NOCA</name>
<reference evidence="3 4" key="1">
    <citation type="submission" date="2017-01" db="EMBL/GenBank/DDBJ databases">
        <authorList>
            <person name="Mah S.A."/>
            <person name="Swanson W.J."/>
            <person name="Moy G.W."/>
            <person name="Vacquier V.D."/>
        </authorList>
    </citation>
    <scope>NUCLEOTIDE SEQUENCE [LARGE SCALE GENOMIC DNA]</scope>
    <source>
        <strain evidence="3 4">CPCC 203464</strain>
    </source>
</reference>
<dbReference type="STRING" id="1344003.SAMN05445060_0385"/>
<keyword evidence="3" id="KW-0575">Peroxidase</keyword>
<dbReference type="Pfam" id="PF12697">
    <property type="entry name" value="Abhydrolase_6"/>
    <property type="match status" value="1"/>
</dbReference>
<dbReference type="InterPro" id="IPR000073">
    <property type="entry name" value="AB_hydrolase_1"/>
</dbReference>
<dbReference type="InterPro" id="IPR050266">
    <property type="entry name" value="AB_hydrolase_sf"/>
</dbReference>
<keyword evidence="3" id="KW-0560">Oxidoreductase</keyword>
<evidence type="ECO:0000313" key="3">
    <source>
        <dbReference type="EMBL" id="SIR67499.1"/>
    </source>
</evidence>
<dbReference type="GO" id="GO:0016020">
    <property type="term" value="C:membrane"/>
    <property type="evidence" value="ECO:0007669"/>
    <property type="project" value="TreeGrafter"/>
</dbReference>
<dbReference type="EMBL" id="FTNT01000001">
    <property type="protein sequence ID" value="SIR67499.1"/>
    <property type="molecule type" value="Genomic_DNA"/>
</dbReference>